<evidence type="ECO:0000313" key="3">
    <source>
        <dbReference type="Proteomes" id="UP000603227"/>
    </source>
</evidence>
<reference evidence="2" key="2">
    <citation type="submission" date="2020-09" db="EMBL/GenBank/DDBJ databases">
        <authorList>
            <person name="Sun Q."/>
            <person name="Zhou Y."/>
        </authorList>
    </citation>
    <scope>NUCLEOTIDE SEQUENCE</scope>
    <source>
        <strain evidence="2">CGMCC 4.7403</strain>
    </source>
</reference>
<feature type="transmembrane region" description="Helical" evidence="1">
    <location>
        <begin position="51"/>
        <end position="81"/>
    </location>
</feature>
<dbReference type="RefSeq" id="WP_189787891.1">
    <property type="nucleotide sequence ID" value="NZ_BNAT01000056.1"/>
</dbReference>
<keyword evidence="1" id="KW-1133">Transmembrane helix</keyword>
<evidence type="ECO:0000256" key="1">
    <source>
        <dbReference type="SAM" id="Phobius"/>
    </source>
</evidence>
<organism evidence="2 3">
    <name type="scientific">Streptomyces capitiformicae</name>
    <dbReference type="NCBI Taxonomy" id="2014920"/>
    <lineage>
        <taxon>Bacteria</taxon>
        <taxon>Bacillati</taxon>
        <taxon>Actinomycetota</taxon>
        <taxon>Actinomycetes</taxon>
        <taxon>Kitasatosporales</taxon>
        <taxon>Streptomycetaceae</taxon>
        <taxon>Streptomyces</taxon>
    </lineage>
</organism>
<keyword evidence="1" id="KW-0812">Transmembrane</keyword>
<protein>
    <recommendedName>
        <fullName evidence="4">Integral membrane protein</fullName>
    </recommendedName>
</protein>
<evidence type="ECO:0008006" key="4">
    <source>
        <dbReference type="Google" id="ProtNLM"/>
    </source>
</evidence>
<keyword evidence="1" id="KW-0472">Membrane</keyword>
<dbReference type="EMBL" id="BNAT01000056">
    <property type="protein sequence ID" value="GHE62926.1"/>
    <property type="molecule type" value="Genomic_DNA"/>
</dbReference>
<reference evidence="2" key="1">
    <citation type="journal article" date="2014" name="Int. J. Syst. Evol. Microbiol.">
        <title>Complete genome sequence of Corynebacterium casei LMG S-19264T (=DSM 44701T), isolated from a smear-ripened cheese.</title>
        <authorList>
            <consortium name="US DOE Joint Genome Institute (JGI-PGF)"/>
            <person name="Walter F."/>
            <person name="Albersmeier A."/>
            <person name="Kalinowski J."/>
            <person name="Ruckert C."/>
        </authorList>
    </citation>
    <scope>NUCLEOTIDE SEQUENCE</scope>
    <source>
        <strain evidence="2">CGMCC 4.7403</strain>
    </source>
</reference>
<evidence type="ECO:0000313" key="2">
    <source>
        <dbReference type="EMBL" id="GHE62926.1"/>
    </source>
</evidence>
<name>A0A919DPB6_9ACTN</name>
<comment type="caution">
    <text evidence="2">The sequence shown here is derived from an EMBL/GenBank/DDBJ whole genome shotgun (WGS) entry which is preliminary data.</text>
</comment>
<sequence>MVEWRPLRAAVRPVPEPVPTPFVWVAAFIGALLTVGVLSVANGLAEPLHALLVLCVLAALLGVCARFVAAPGTAAVCWLFLNGFAVPPHGELAWQGYPDAGRLVFLMGAALLGTVIARLVNARGAHRRITPGGDRGASS</sequence>
<gene>
    <name evidence="2" type="ORF">GCM10017771_86200</name>
</gene>
<accession>A0A919DPB6</accession>
<dbReference type="Proteomes" id="UP000603227">
    <property type="component" value="Unassembled WGS sequence"/>
</dbReference>
<feature type="transmembrane region" description="Helical" evidence="1">
    <location>
        <begin position="101"/>
        <end position="120"/>
    </location>
</feature>
<proteinExistence type="predicted"/>
<keyword evidence="3" id="KW-1185">Reference proteome</keyword>
<dbReference type="AlphaFoldDB" id="A0A919DPB6"/>
<feature type="transmembrane region" description="Helical" evidence="1">
    <location>
        <begin position="22"/>
        <end position="44"/>
    </location>
</feature>